<evidence type="ECO:0000313" key="3">
    <source>
        <dbReference type="Proteomes" id="UP000229081"/>
    </source>
</evidence>
<evidence type="ECO:0008006" key="4">
    <source>
        <dbReference type="Google" id="ProtNLM"/>
    </source>
</evidence>
<evidence type="ECO:0000313" key="2">
    <source>
        <dbReference type="EMBL" id="ATY31133.1"/>
    </source>
</evidence>
<name>A0A2K8MB98_9SPHN</name>
<proteinExistence type="inferred from homology"/>
<protein>
    <recommendedName>
        <fullName evidence="4">Transporter</fullName>
    </recommendedName>
</protein>
<organism evidence="2 3">
    <name type="scientific">Sphingomonas psychrotolerans</name>
    <dbReference type="NCBI Taxonomy" id="1327635"/>
    <lineage>
        <taxon>Bacteria</taxon>
        <taxon>Pseudomonadati</taxon>
        <taxon>Pseudomonadota</taxon>
        <taxon>Alphaproteobacteria</taxon>
        <taxon>Sphingomonadales</taxon>
        <taxon>Sphingomonadaceae</taxon>
        <taxon>Sphingomonas</taxon>
    </lineage>
</organism>
<dbReference type="Proteomes" id="UP000229081">
    <property type="component" value="Chromosome"/>
</dbReference>
<reference evidence="2 3" key="1">
    <citation type="submission" date="2017-11" db="EMBL/GenBank/DDBJ databases">
        <title>Complete genome sequence of Sphingomonas sp. Strain Cra20, a psychrotolerant potential plant growth promoting rhizobacteria.</title>
        <authorList>
            <person name="Luo Y."/>
        </authorList>
    </citation>
    <scope>NUCLEOTIDE SEQUENCE [LARGE SCALE GENOMIC DNA]</scope>
    <source>
        <strain evidence="2 3">Cra20</strain>
    </source>
</reference>
<dbReference type="RefSeq" id="WP_100280944.1">
    <property type="nucleotide sequence ID" value="NZ_CP024923.1"/>
</dbReference>
<sequence>MDAASAGVRAADAQRRAAALRPNPSINVEAENVIGNGAYSGLSSAETTVGMSLPLELGGKGAARVRVAEAQADLRLKVTRAFNDSAAAERRLVIVRE</sequence>
<dbReference type="AlphaFoldDB" id="A0A2K8MB98"/>
<dbReference type="SUPFAM" id="SSF56954">
    <property type="entry name" value="Outer membrane efflux proteins (OEP)"/>
    <property type="match status" value="1"/>
</dbReference>
<evidence type="ECO:0000256" key="1">
    <source>
        <dbReference type="ARBA" id="ARBA00007613"/>
    </source>
</evidence>
<dbReference type="OrthoDB" id="9791261at2"/>
<dbReference type="InterPro" id="IPR003423">
    <property type="entry name" value="OMP_efflux"/>
</dbReference>
<accession>A0A2K8MB98</accession>
<dbReference type="KEGG" id="sphc:CVN68_03320"/>
<dbReference type="EMBL" id="CP024923">
    <property type="protein sequence ID" value="ATY31133.1"/>
    <property type="molecule type" value="Genomic_DNA"/>
</dbReference>
<gene>
    <name evidence="2" type="ORF">CVN68_03320</name>
</gene>
<dbReference type="GO" id="GO:0015562">
    <property type="term" value="F:efflux transmembrane transporter activity"/>
    <property type="evidence" value="ECO:0007669"/>
    <property type="project" value="InterPro"/>
</dbReference>
<dbReference type="Pfam" id="PF02321">
    <property type="entry name" value="OEP"/>
    <property type="match status" value="1"/>
</dbReference>
<comment type="similarity">
    <text evidence="1">Belongs to the outer membrane factor (OMF) (TC 1.B.17) family.</text>
</comment>
<keyword evidence="3" id="KW-1185">Reference proteome</keyword>
<dbReference type="Gene3D" id="1.20.1600.10">
    <property type="entry name" value="Outer membrane efflux proteins (OEP)"/>
    <property type="match status" value="1"/>
</dbReference>